<organism evidence="1 2">
    <name type="scientific">Eumeta variegata</name>
    <name type="common">Bagworm moth</name>
    <name type="synonym">Eumeta japonica</name>
    <dbReference type="NCBI Taxonomy" id="151549"/>
    <lineage>
        <taxon>Eukaryota</taxon>
        <taxon>Metazoa</taxon>
        <taxon>Ecdysozoa</taxon>
        <taxon>Arthropoda</taxon>
        <taxon>Hexapoda</taxon>
        <taxon>Insecta</taxon>
        <taxon>Pterygota</taxon>
        <taxon>Neoptera</taxon>
        <taxon>Endopterygota</taxon>
        <taxon>Lepidoptera</taxon>
        <taxon>Glossata</taxon>
        <taxon>Ditrysia</taxon>
        <taxon>Tineoidea</taxon>
        <taxon>Psychidae</taxon>
        <taxon>Oiketicinae</taxon>
        <taxon>Eumeta</taxon>
    </lineage>
</organism>
<dbReference type="EMBL" id="BGZK01000143">
    <property type="protein sequence ID" value="GBP22799.1"/>
    <property type="molecule type" value="Genomic_DNA"/>
</dbReference>
<dbReference type="Proteomes" id="UP000299102">
    <property type="component" value="Unassembled WGS sequence"/>
</dbReference>
<dbReference type="AlphaFoldDB" id="A0A4C1U906"/>
<evidence type="ECO:0000313" key="2">
    <source>
        <dbReference type="Proteomes" id="UP000299102"/>
    </source>
</evidence>
<accession>A0A4C1U906</accession>
<gene>
    <name evidence="1" type="ORF">EVAR_13590_1</name>
</gene>
<evidence type="ECO:0000313" key="1">
    <source>
        <dbReference type="EMBL" id="GBP22799.1"/>
    </source>
</evidence>
<proteinExistence type="predicted"/>
<sequence>MKPEFPMIMTQHVLKVNSDVDIVSSLRTQNKHATEDLDWNKFKACPLQKTCIKFHTKFRILERSDARGIVVDRGRAVPTVDQNRLRLYGATASTRRELIALLKCTRHFIFSLVNIIRTRPTSAHIVGHMGSMYR</sequence>
<keyword evidence="2" id="KW-1185">Reference proteome</keyword>
<name>A0A4C1U906_EUMVA</name>
<dbReference type="OrthoDB" id="10022108at2759"/>
<reference evidence="1 2" key="1">
    <citation type="journal article" date="2019" name="Commun. Biol.">
        <title>The bagworm genome reveals a unique fibroin gene that provides high tensile strength.</title>
        <authorList>
            <person name="Kono N."/>
            <person name="Nakamura H."/>
            <person name="Ohtoshi R."/>
            <person name="Tomita M."/>
            <person name="Numata K."/>
            <person name="Arakawa K."/>
        </authorList>
    </citation>
    <scope>NUCLEOTIDE SEQUENCE [LARGE SCALE GENOMIC DNA]</scope>
</reference>
<protein>
    <submittedName>
        <fullName evidence="1">Uncharacterized protein</fullName>
    </submittedName>
</protein>
<comment type="caution">
    <text evidence="1">The sequence shown here is derived from an EMBL/GenBank/DDBJ whole genome shotgun (WGS) entry which is preliminary data.</text>
</comment>